<evidence type="ECO:0000313" key="2">
    <source>
        <dbReference type="Proteomes" id="UP000017052"/>
    </source>
</evidence>
<reference evidence="1" key="1">
    <citation type="submission" date="2013-08" db="EMBL/GenBank/DDBJ databases">
        <authorList>
            <person name="Durkin A.S."/>
            <person name="Haft D.R."/>
            <person name="McCorrison J."/>
            <person name="Torralba M."/>
            <person name="Gillis M."/>
            <person name="Haft D.H."/>
            <person name="Methe B."/>
            <person name="Sutton G."/>
            <person name="Nelson K.E."/>
        </authorList>
    </citation>
    <scope>NUCLEOTIDE SEQUENCE [LARGE SCALE GENOMIC DNA]</scope>
    <source>
        <strain evidence="1">F0233</strain>
    </source>
</reference>
<gene>
    <name evidence="1" type="ORF">HMPREF0682_1071</name>
</gene>
<dbReference type="Pfam" id="PF11662">
    <property type="entry name" value="DUF3263"/>
    <property type="match status" value="1"/>
</dbReference>
<dbReference type="Proteomes" id="UP000017052">
    <property type="component" value="Unassembled WGS sequence"/>
</dbReference>
<proteinExistence type="predicted"/>
<sequence length="92" mass="10966">MSQLVHEKSESGVLSGRDAAILDFEKSWWTARSSKEQEIRDRFDLSAARYYQILNALIDRPEALEHDPLLVKRLRRLREQRHRERSAHRLAR</sequence>
<name>U2RAS4_9ACTN</name>
<dbReference type="RefSeq" id="WP_021798675.1">
    <property type="nucleotide sequence ID" value="NZ_ACVN02000297.1"/>
</dbReference>
<dbReference type="EMBL" id="ACVN02000297">
    <property type="protein sequence ID" value="ERK50708.1"/>
    <property type="molecule type" value="Genomic_DNA"/>
</dbReference>
<dbReference type="OrthoDB" id="3268863at2"/>
<dbReference type="InterPro" id="IPR021678">
    <property type="entry name" value="DUF3263"/>
</dbReference>
<evidence type="ECO:0000313" key="1">
    <source>
        <dbReference type="EMBL" id="ERK50708.1"/>
    </source>
</evidence>
<dbReference type="GeneID" id="95359439"/>
<keyword evidence="2" id="KW-1185">Reference proteome</keyword>
<dbReference type="AlphaFoldDB" id="U2RAS4"/>
<protein>
    <submittedName>
        <fullName evidence="1">PF11662 family protein</fullName>
    </submittedName>
</protein>
<comment type="caution">
    <text evidence="1">The sequence shown here is derived from an EMBL/GenBank/DDBJ whole genome shotgun (WGS) entry which is preliminary data.</text>
</comment>
<organism evidence="1 2">
    <name type="scientific">Propionibacterium acidifaciens F0233</name>
    <dbReference type="NCBI Taxonomy" id="553198"/>
    <lineage>
        <taxon>Bacteria</taxon>
        <taxon>Bacillati</taxon>
        <taxon>Actinomycetota</taxon>
        <taxon>Actinomycetes</taxon>
        <taxon>Propionibacteriales</taxon>
        <taxon>Propionibacteriaceae</taxon>
        <taxon>Propionibacterium</taxon>
    </lineage>
</organism>
<accession>U2RAS4</accession>